<dbReference type="PRINTS" id="PR00205">
    <property type="entry name" value="CADHERIN"/>
</dbReference>
<evidence type="ECO:0000256" key="7">
    <source>
        <dbReference type="ARBA" id="ARBA00022889"/>
    </source>
</evidence>
<dbReference type="Proteomes" id="UP000515129">
    <property type="component" value="Chromosome 20"/>
</dbReference>
<dbReference type="GO" id="GO:0055113">
    <property type="term" value="P:epiboly involved in gastrulation with mouth forming second"/>
    <property type="evidence" value="ECO:0007669"/>
    <property type="project" value="UniProtKB-ARBA"/>
</dbReference>
<dbReference type="Gene3D" id="4.10.900.10">
    <property type="entry name" value="TCF3-CBD (Catenin binding domain)"/>
    <property type="match status" value="1"/>
</dbReference>
<keyword evidence="10 15" id="KW-0472">Membrane</keyword>
<dbReference type="PRINTS" id="PR01818">
    <property type="entry name" value="DESMOCADHERN"/>
</dbReference>
<evidence type="ECO:0000259" key="17">
    <source>
        <dbReference type="PROSITE" id="PS50268"/>
    </source>
</evidence>
<dbReference type="GO" id="GO:0007156">
    <property type="term" value="P:homophilic cell adhesion via plasma membrane adhesion molecules"/>
    <property type="evidence" value="ECO:0007669"/>
    <property type="project" value="InterPro"/>
</dbReference>
<organism evidence="18 19">
    <name type="scientific">Carassius auratus</name>
    <name type="common">Goldfish</name>
    <dbReference type="NCBI Taxonomy" id="7957"/>
    <lineage>
        <taxon>Eukaryota</taxon>
        <taxon>Metazoa</taxon>
        <taxon>Chordata</taxon>
        <taxon>Craniata</taxon>
        <taxon>Vertebrata</taxon>
        <taxon>Euteleostomi</taxon>
        <taxon>Actinopterygii</taxon>
        <taxon>Neopterygii</taxon>
        <taxon>Teleostei</taxon>
        <taxon>Ostariophysi</taxon>
        <taxon>Cypriniformes</taxon>
        <taxon>Cyprinidae</taxon>
        <taxon>Cyprininae</taxon>
        <taxon>Carassius</taxon>
    </lineage>
</organism>
<keyword evidence="2" id="KW-1003">Cell membrane</keyword>
<dbReference type="Pfam" id="PF00028">
    <property type="entry name" value="Cadherin"/>
    <property type="match status" value="2"/>
</dbReference>
<dbReference type="AlphaFoldDB" id="A0A6P6IX78"/>
<keyword evidence="16" id="KW-0732">Signal</keyword>
<evidence type="ECO:0000256" key="8">
    <source>
        <dbReference type="ARBA" id="ARBA00022949"/>
    </source>
</evidence>
<reference evidence="19" key="1">
    <citation type="submission" date="2025-08" db="UniProtKB">
        <authorList>
            <consortium name="RefSeq"/>
        </authorList>
    </citation>
    <scope>IDENTIFICATION</scope>
    <source>
        <strain evidence="19">Wakin</strain>
        <tissue evidence="19">Muscle</tissue>
    </source>
</reference>
<dbReference type="InterPro" id="IPR027397">
    <property type="entry name" value="Catenin-bd_sf"/>
</dbReference>
<evidence type="ECO:0000256" key="3">
    <source>
        <dbReference type="ARBA" id="ARBA00022692"/>
    </source>
</evidence>
<feature type="transmembrane region" description="Helical" evidence="15">
    <location>
        <begin position="613"/>
        <end position="636"/>
    </location>
</feature>
<dbReference type="PANTHER" id="PTHR24025:SF29">
    <property type="entry name" value="DESMOGLEIN-2-LIKE-RELATED"/>
    <property type="match status" value="1"/>
</dbReference>
<evidence type="ECO:0000256" key="4">
    <source>
        <dbReference type="ARBA" id="ARBA00022723"/>
    </source>
</evidence>
<dbReference type="FunFam" id="2.60.40.60:FF:000011">
    <property type="entry name" value="Cadherin 1"/>
    <property type="match status" value="1"/>
</dbReference>
<dbReference type="GO" id="GO:0005509">
    <property type="term" value="F:calcium ion binding"/>
    <property type="evidence" value="ECO:0007669"/>
    <property type="project" value="UniProtKB-UniRule"/>
</dbReference>
<dbReference type="CDD" id="cd11304">
    <property type="entry name" value="Cadherin_repeat"/>
    <property type="match status" value="4"/>
</dbReference>
<evidence type="ECO:0000256" key="5">
    <source>
        <dbReference type="ARBA" id="ARBA00022737"/>
    </source>
</evidence>
<keyword evidence="18" id="KW-1185">Reference proteome</keyword>
<evidence type="ECO:0000313" key="19">
    <source>
        <dbReference type="RefSeq" id="XP_026051052.1"/>
    </source>
</evidence>
<feature type="domain" description="Cadherin" evidence="17">
    <location>
        <begin position="62"/>
        <end position="144"/>
    </location>
</feature>
<dbReference type="FunFam" id="2.60.40.60:FF:000074">
    <property type="entry name" value="Desmoglein 4"/>
    <property type="match status" value="1"/>
</dbReference>
<dbReference type="InterPro" id="IPR050971">
    <property type="entry name" value="Cadherin-domain_protein"/>
</dbReference>
<feature type="domain" description="Cadherin" evidence="17">
    <location>
        <begin position="390"/>
        <end position="500"/>
    </location>
</feature>
<dbReference type="InterPro" id="IPR002126">
    <property type="entry name" value="Cadherin-like_dom"/>
</dbReference>
<dbReference type="Gene3D" id="2.60.40.60">
    <property type="entry name" value="Cadherins"/>
    <property type="match status" value="5"/>
</dbReference>
<keyword evidence="9 15" id="KW-1133">Transmembrane helix</keyword>
<keyword evidence="11" id="KW-0325">Glycoprotein</keyword>
<proteinExistence type="predicted"/>
<dbReference type="Pfam" id="PF01049">
    <property type="entry name" value="CADH_Y-type_LIR"/>
    <property type="match status" value="1"/>
</dbReference>
<feature type="domain" description="Cadherin" evidence="17">
    <location>
        <begin position="144"/>
        <end position="256"/>
    </location>
</feature>
<dbReference type="FunFam" id="2.60.40.60:FF:000031">
    <property type="entry name" value="Cadherin 3"/>
    <property type="match status" value="1"/>
</dbReference>
<evidence type="ECO:0000256" key="13">
    <source>
        <dbReference type="RuleBase" id="RU003318"/>
    </source>
</evidence>
<dbReference type="InterPro" id="IPR020894">
    <property type="entry name" value="Cadherin_CS"/>
</dbReference>
<evidence type="ECO:0000256" key="11">
    <source>
        <dbReference type="ARBA" id="ARBA00023180"/>
    </source>
</evidence>
<protein>
    <submittedName>
        <fullName evidence="19">Desmoglein-2-like</fullName>
    </submittedName>
</protein>
<evidence type="ECO:0000256" key="16">
    <source>
        <dbReference type="SAM" id="SignalP"/>
    </source>
</evidence>
<dbReference type="PROSITE" id="PS00232">
    <property type="entry name" value="CADHERIN_1"/>
    <property type="match status" value="2"/>
</dbReference>
<keyword evidence="8" id="KW-0965">Cell junction</keyword>
<evidence type="ECO:0000313" key="18">
    <source>
        <dbReference type="Proteomes" id="UP000515129"/>
    </source>
</evidence>
<evidence type="ECO:0000256" key="1">
    <source>
        <dbReference type="ARBA" id="ARBA00004568"/>
    </source>
</evidence>
<sequence>MFPQTSLALSLLLFLTVQILSTGDCWMGSQKQRQKREWVVPPIQFKENVDYSHLPYVGKIRSDNDETMKLHYTLRGPGADQPPVGYFVVDTYTGLVHIIRPLDREERQYYTLIGTAWYSNKTIAEGNIKINVVVEDQNDNSPVFIKPERSSIYEGSPVGTFITQVVAKDADEPDTPHTKIAYSLIKQEPNDGTLFFAVDKDNGIIYVKSSTLDREEHSSFVLTLQAADMYGSPEGNSATATVFIDILDVNDNIPTLEKDEFSASIEENEAPVEVLRIQALDNDEERTDNWLAEFEIVSGNEDGRFSIETDPKTNIGVLYLNKPVDFESVSDMNLNLVVANKALPGAPGAAGASGAGGQHMFFGGSSSVPEQKKYLVKISVKNKPESPKFKPKIKPISVSENPLNSFPRVIDTYTATEEDTGKTAEKVKYAKGYDPDNWISIDMDTAEIKLNKVPDRESPFVINGTYYAMILCITDELHSQTSTGTIALQVEDLNDNCPKLVDNVQIVCSDASMVNVTAEDGDSDPNGAPLEFRLIQEKTKGKWNLQQINDVSASLLAEDDLWPGFYEVTMEIRDKQGLVCPDEQVLRLEVCTCSEGMFCGSKVAAIRTTSASFGAAGISFLILGFLCLILVPMAIIKCEFGKHFTEMPIETEQHLISYSTEGKATEMDIPQMKIPPKLNKIQLFQEPLRMVEANSNIPADEMQVPLSNHAVNNNYNIMQTSAFGGFYNDMNMVNSARWQEEQVSLDAFLKKYLEHNSMFISENDSPKEGLKYYDYEGEGSVTGSIESCSFIESNDDLEFMNNLGSKFNTLAEVCGFRQTDPKVIVNTGEITPNAAASSSHMTNIVQPSPEEIPVKSPLVHPEPNQGTVIQEPMYYVFNQPMASNVLLPENGHGQGVYIINGTPEAGRFLTQGNGHTLEHFGSGQQAVLSNNIIGDSVLYSHIGPQSPVMTTTGLGEVNPAVIQNLSPASNLVVMPQQQLDGIGSLQMLGENGQGRVNSQLLVSGPYPSASKEGGDSRLMVSGHSILEAPVSGGNLLFAGPGQYPVSMNAGTPNLMGLHQVQTGQINNSQLLVNGVQNIVSGKGGQSRQLVSGPTILEGSGQLPLAMSSGVLSPVELPQAANRQLFHSTVSRVLTSMVMMPKSKGLATNWQRNIEQ</sequence>
<keyword evidence="6 12" id="KW-0106">Calcium</keyword>
<dbReference type="InterPro" id="IPR000233">
    <property type="entry name" value="Cadherin_Y-type_LIR"/>
</dbReference>
<gene>
    <name evidence="19" type="primary">LOC113037957</name>
</gene>
<dbReference type="PANTHER" id="PTHR24025">
    <property type="entry name" value="DESMOGLEIN FAMILY MEMBER"/>
    <property type="match status" value="1"/>
</dbReference>
<keyword evidence="5" id="KW-0677">Repeat</keyword>
<feature type="chain" id="PRO_5027775125" evidence="16">
    <location>
        <begin position="24"/>
        <end position="1155"/>
    </location>
</feature>
<keyword evidence="7 13" id="KW-0130">Cell adhesion</keyword>
<feature type="domain" description="Cadherin" evidence="17">
    <location>
        <begin position="257"/>
        <end position="389"/>
    </location>
</feature>
<evidence type="ECO:0000256" key="6">
    <source>
        <dbReference type="ARBA" id="ARBA00022837"/>
    </source>
</evidence>
<dbReference type="GO" id="GO:0030057">
    <property type="term" value="C:desmosome"/>
    <property type="evidence" value="ECO:0007669"/>
    <property type="project" value="UniProtKB-SubCell"/>
</dbReference>
<comment type="subcellular location">
    <subcellularLocation>
        <location evidence="1">Cell junction</location>
        <location evidence="1">Desmosome</location>
    </subcellularLocation>
    <subcellularLocation>
        <location evidence="13">Cell membrane</location>
        <topology evidence="13">Single-pass type I membrane protein</topology>
    </subcellularLocation>
</comment>
<evidence type="ECO:0000256" key="15">
    <source>
        <dbReference type="SAM" id="Phobius"/>
    </source>
</evidence>
<comment type="function">
    <text evidence="14">A component of desmosome cell-cell junctions which are required for positive regulation of cellular adhesion. Involved in the interaction of plaque proteins and intermediate filaments mediating cell-cell adhesion.</text>
</comment>
<dbReference type="InterPro" id="IPR015919">
    <property type="entry name" value="Cadherin-like_sf"/>
</dbReference>
<dbReference type="GeneID" id="113037957"/>
<dbReference type="SUPFAM" id="SSF49313">
    <property type="entry name" value="Cadherin-like"/>
    <property type="match status" value="5"/>
</dbReference>
<dbReference type="RefSeq" id="XP_026051052.1">
    <property type="nucleotide sequence ID" value="XM_026195267.1"/>
</dbReference>
<evidence type="ECO:0000256" key="14">
    <source>
        <dbReference type="RuleBase" id="RU004358"/>
    </source>
</evidence>
<dbReference type="OrthoDB" id="8961010at2759"/>
<dbReference type="KEGG" id="caua:113037957"/>
<keyword evidence="4" id="KW-0479">Metal-binding</keyword>
<keyword evidence="3 13" id="KW-0812">Transmembrane</keyword>
<dbReference type="SMART" id="SM00112">
    <property type="entry name" value="CA"/>
    <property type="match status" value="4"/>
</dbReference>
<accession>A0A6P6IX78</accession>
<evidence type="ECO:0000256" key="9">
    <source>
        <dbReference type="ARBA" id="ARBA00022989"/>
    </source>
</evidence>
<dbReference type="GO" id="GO:0045216">
    <property type="term" value="P:cell-cell junction organization"/>
    <property type="evidence" value="ECO:0007669"/>
    <property type="project" value="UniProtKB-ARBA"/>
</dbReference>
<name>A0A6P6IX78_CARAU</name>
<evidence type="ECO:0000256" key="12">
    <source>
        <dbReference type="PROSITE-ProRule" id="PRU00043"/>
    </source>
</evidence>
<evidence type="ECO:0000256" key="2">
    <source>
        <dbReference type="ARBA" id="ARBA00022475"/>
    </source>
</evidence>
<dbReference type="PROSITE" id="PS50268">
    <property type="entry name" value="CADHERIN_2"/>
    <property type="match status" value="4"/>
</dbReference>
<dbReference type="InterPro" id="IPR009122">
    <property type="entry name" value="Desmosomal_cadherin"/>
</dbReference>
<dbReference type="FunFam" id="2.60.40.60:FF:000083">
    <property type="entry name" value="Desmoglein 1"/>
    <property type="match status" value="1"/>
</dbReference>
<dbReference type="GO" id="GO:0005886">
    <property type="term" value="C:plasma membrane"/>
    <property type="evidence" value="ECO:0007669"/>
    <property type="project" value="UniProtKB-SubCell"/>
</dbReference>
<dbReference type="FunFam" id="2.60.40.60:FF:000068">
    <property type="entry name" value="Desmoglein 1"/>
    <property type="match status" value="1"/>
</dbReference>
<evidence type="ECO:0000256" key="10">
    <source>
        <dbReference type="ARBA" id="ARBA00023136"/>
    </source>
</evidence>
<feature type="signal peptide" evidence="16">
    <location>
        <begin position="1"/>
        <end position="23"/>
    </location>
</feature>